<sequence length="56" mass="6219">MLTPAEHSALSTDGETSKMLFKAAEEMANQRLADASNRYLIPENLDWAAAGWTQQH</sequence>
<dbReference type="Proteomes" id="UP000248291">
    <property type="component" value="Unassembled WGS sequence"/>
</dbReference>
<evidence type="ECO:0000313" key="1">
    <source>
        <dbReference type="EMBL" id="GBH16284.1"/>
    </source>
</evidence>
<proteinExistence type="predicted"/>
<protein>
    <submittedName>
        <fullName evidence="1">Uncharacterized protein</fullName>
    </submittedName>
</protein>
<evidence type="ECO:0000313" key="2">
    <source>
        <dbReference type="Proteomes" id="UP000248291"/>
    </source>
</evidence>
<reference evidence="1 2" key="1">
    <citation type="submission" date="2018-04" db="EMBL/GenBank/DDBJ databases">
        <title>Draft genome sequence of Pseudomonas syringae pv. actinidiae biovar 3 strains isolated from kiwifruit in Kagawa prefecture.</title>
        <authorList>
            <person name="Tabuchi M."/>
            <person name="Saito M."/>
            <person name="Fujiwara S."/>
            <person name="Sasa N."/>
            <person name="Akimitsu K."/>
            <person name="Gomi K."/>
            <person name="Konishi-Sugita S."/>
            <person name="Hamano K."/>
            <person name="Kataoka I."/>
        </authorList>
    </citation>
    <scope>NUCLEOTIDE SEQUENCE [LARGE SCALE GENOMIC DNA]</scope>
    <source>
        <strain evidence="1 2">MAFF212211</strain>
    </source>
</reference>
<dbReference type="RefSeq" id="WP_017684357.1">
    <property type="nucleotide sequence ID" value="NZ_CP017009.1"/>
</dbReference>
<accession>A0AAN4Q2K8</accession>
<gene>
    <name evidence="1" type="ORF">KPSA3_02226</name>
</gene>
<comment type="caution">
    <text evidence="1">The sequence shown here is derived from an EMBL/GenBank/DDBJ whole genome shotgun (WGS) entry which is preliminary data.</text>
</comment>
<dbReference type="AlphaFoldDB" id="A0AAN4Q2K8"/>
<organism evidence="1 2">
    <name type="scientific">Pseudomonas syringae pv. actinidiae</name>
    <dbReference type="NCBI Taxonomy" id="103796"/>
    <lineage>
        <taxon>Bacteria</taxon>
        <taxon>Pseudomonadati</taxon>
        <taxon>Pseudomonadota</taxon>
        <taxon>Gammaproteobacteria</taxon>
        <taxon>Pseudomonadales</taxon>
        <taxon>Pseudomonadaceae</taxon>
        <taxon>Pseudomonas</taxon>
        <taxon>Pseudomonas syringae</taxon>
    </lineage>
</organism>
<dbReference type="EMBL" id="BGKA01000080">
    <property type="protein sequence ID" value="GBH16284.1"/>
    <property type="molecule type" value="Genomic_DNA"/>
</dbReference>
<name>A0AAN4Q2K8_PSESF</name>